<organism evidence="2 3">
    <name type="scientific">Agrobacterium pusense</name>
    <dbReference type="NCBI Taxonomy" id="648995"/>
    <lineage>
        <taxon>Bacteria</taxon>
        <taxon>Pseudomonadati</taxon>
        <taxon>Pseudomonadota</taxon>
        <taxon>Alphaproteobacteria</taxon>
        <taxon>Hyphomicrobiales</taxon>
        <taxon>Rhizobiaceae</taxon>
        <taxon>Rhizobium/Agrobacterium group</taxon>
        <taxon>Agrobacterium</taxon>
    </lineage>
</organism>
<dbReference type="EMBL" id="CP050898">
    <property type="protein sequence ID" value="QIX22396.1"/>
    <property type="molecule type" value="Genomic_DNA"/>
</dbReference>
<sequence>MFARQSPFQPSNRGEVSAALETRKSLSVVAPQSPRPPEMLAGVSLSEGAADLTSTDLALHDLLITKAYENDRSMLATSYEIPMSECLRFLWSDARAADVVASLRRMETVRLSFAGDLGRTFHDVQMLTSWTAITGDNVAVGYQFPDPIRQLMRSMPSYGYVELAAIGQGSMRSKYSQMLYKRLAHEVSLRPWQEGGDNTFTLEFTPTELAEVVGFKAPAKGLFSKLQERVISKFAADFLGVRKFDLRVTYDGLPAPARGQGKTTSLIQLHIKVEPDAHHTVRSDTRPLQALGHRIGKPDVARYRINSVFWLSVVKKFKALGLTHYSAHWAWQVALDEALEEAPLTPGYSKRRYRGKELLGAIDANGPEAAAWCFFAEESELGSDICNSIHVAKKLSLAERNRIKRLSENKKKGKSKKKAQPDAANPDTVAKPLVETPKAREELYPTFDTCTHIDLEIDTAATKTDLEDVIFQHLDNIAWSGSRRVEIRAYFDVPGQRDVQQHYLFSVSPQDEDELILELKKIDKWIESITYTIVEKAA</sequence>
<accession>A0A6H0ZNL2</accession>
<evidence type="ECO:0000313" key="2">
    <source>
        <dbReference type="EMBL" id="QIX22396.1"/>
    </source>
</evidence>
<proteinExistence type="predicted"/>
<protein>
    <submittedName>
        <fullName evidence="2">RepB family plasmid replication initiator protein</fullName>
    </submittedName>
</protein>
<name>A0A6H0ZNL2_9HYPH</name>
<evidence type="ECO:0000256" key="1">
    <source>
        <dbReference type="SAM" id="MobiDB-lite"/>
    </source>
</evidence>
<gene>
    <name evidence="2" type="ORF">FOB41_15200</name>
</gene>
<dbReference type="RefSeq" id="WP_177319277.1">
    <property type="nucleotide sequence ID" value="NZ_CP050898.1"/>
</dbReference>
<dbReference type="Proteomes" id="UP000500870">
    <property type="component" value="Chromosome 1"/>
</dbReference>
<feature type="region of interest" description="Disordered" evidence="1">
    <location>
        <begin position="406"/>
        <end position="432"/>
    </location>
</feature>
<reference evidence="2 3" key="1">
    <citation type="submission" date="2020-04" db="EMBL/GenBank/DDBJ databases">
        <title>FDA dAtabase for Regulatory Grade micrObial Sequences (FDA-ARGOS): Supporting development and validation of Infectious Disease Dx tests.</title>
        <authorList>
            <person name="Sciortino C."/>
            <person name="Tallon L."/>
            <person name="Sadzewicz L."/>
            <person name="Vavikolanu K."/>
            <person name="Mehta A."/>
            <person name="Aluvathingal J."/>
            <person name="Nadendla S."/>
            <person name="Nandy P."/>
            <person name="Geyer C."/>
            <person name="Yan Y."/>
            <person name="Sichtig H."/>
        </authorList>
    </citation>
    <scope>NUCLEOTIDE SEQUENCE [LARGE SCALE GENOMIC DNA]</scope>
    <source>
        <strain evidence="2 3">FDAARGOS_633</strain>
    </source>
</reference>
<dbReference type="AlphaFoldDB" id="A0A6H0ZNL2"/>
<evidence type="ECO:0000313" key="3">
    <source>
        <dbReference type="Proteomes" id="UP000500870"/>
    </source>
</evidence>